<dbReference type="AlphaFoldDB" id="A0A367WQH8"/>
<comment type="caution">
    <text evidence="1">The sequence shown here is derived from an EMBL/GenBank/DDBJ whole genome shotgun (WGS) entry which is preliminary data.</text>
</comment>
<dbReference type="EMBL" id="JPWH01000024">
    <property type="protein sequence ID" value="RCK43647.1"/>
    <property type="molecule type" value="Genomic_DNA"/>
</dbReference>
<protein>
    <submittedName>
        <fullName evidence="1">Uncharacterized protein</fullName>
    </submittedName>
</protein>
<dbReference type="OrthoDB" id="8910754at2"/>
<dbReference type="Proteomes" id="UP000252517">
    <property type="component" value="Unassembled WGS sequence"/>
</dbReference>
<gene>
    <name evidence="1" type="ORF">TH25_21080</name>
</gene>
<accession>A0A367WQH8</accession>
<organism evidence="1 2">
    <name type="scientific">Thalassospira profundimaris</name>
    <dbReference type="NCBI Taxonomy" id="502049"/>
    <lineage>
        <taxon>Bacteria</taxon>
        <taxon>Pseudomonadati</taxon>
        <taxon>Pseudomonadota</taxon>
        <taxon>Alphaproteobacteria</taxon>
        <taxon>Rhodospirillales</taxon>
        <taxon>Thalassospiraceae</taxon>
        <taxon>Thalassospira</taxon>
    </lineage>
</organism>
<reference evidence="1 2" key="1">
    <citation type="submission" date="2014-07" db="EMBL/GenBank/DDBJ databases">
        <title>Draft genome sequence of Thalassospira profundimaris S25-3-2.</title>
        <authorList>
            <person name="Lai Q."/>
            <person name="Shao Z."/>
        </authorList>
    </citation>
    <scope>NUCLEOTIDE SEQUENCE [LARGE SCALE GENOMIC DNA]</scope>
    <source>
        <strain evidence="1 2">S25-3-2</strain>
    </source>
</reference>
<sequence length="277" mass="31587">MVFGTDPYIQRAQDHIKSNDPDRLPYACLELRYALERVAYQKLQLRLDKITIEEIGAWQPRRAMDRLMELVDEHLTKDSTLSVASESEPGTPATDGFVTVGQTKGISPRELGKHWQKLSSFLHIQMPKKKGQHAPKTDEAALRTYLGEVIEYVEAVTSTAFDAHFSETVTFTCGKCGQSIVRNSELLKEETVVQCQNEQCNASYVTHVKDDEFTFEPYLIPLDCKSCGHRDRIEANAFMKMKTNESVIYVCDDCGTRHIVRWLLKYGLESEALKEEE</sequence>
<evidence type="ECO:0000313" key="1">
    <source>
        <dbReference type="EMBL" id="RCK43647.1"/>
    </source>
</evidence>
<proteinExistence type="predicted"/>
<name>A0A367WQH8_9PROT</name>
<evidence type="ECO:0000313" key="2">
    <source>
        <dbReference type="Proteomes" id="UP000252517"/>
    </source>
</evidence>
<dbReference type="RefSeq" id="WP_114090107.1">
    <property type="nucleotide sequence ID" value="NZ_JPWH01000024.1"/>
</dbReference>